<evidence type="ECO:0000313" key="2">
    <source>
        <dbReference type="EMBL" id="OWJ74994.1"/>
    </source>
</evidence>
<comment type="caution">
    <text evidence="2">The sequence shown here is derived from an EMBL/GenBank/DDBJ whole genome shotgun (WGS) entry which is preliminary data.</text>
</comment>
<proteinExistence type="predicted"/>
<evidence type="ECO:0000313" key="3">
    <source>
        <dbReference type="Proteomes" id="UP000214673"/>
    </source>
</evidence>
<protein>
    <submittedName>
        <fullName evidence="2">Uncharacterized protein</fullName>
    </submittedName>
</protein>
<keyword evidence="3" id="KW-1185">Reference proteome</keyword>
<evidence type="ECO:0000256" key="1">
    <source>
        <dbReference type="SAM" id="MobiDB-lite"/>
    </source>
</evidence>
<feature type="compositionally biased region" description="Polar residues" evidence="1">
    <location>
        <begin position="200"/>
        <end position="210"/>
    </location>
</feature>
<accession>A0ABX3ZS97</accession>
<dbReference type="Proteomes" id="UP000214673">
    <property type="component" value="Unassembled WGS sequence"/>
</dbReference>
<organism evidence="2 3">
    <name type="scientific">Haematobacter missouriensis</name>
    <dbReference type="NCBI Taxonomy" id="366616"/>
    <lineage>
        <taxon>Bacteria</taxon>
        <taxon>Pseudomonadati</taxon>
        <taxon>Pseudomonadota</taxon>
        <taxon>Alphaproteobacteria</taxon>
        <taxon>Rhodobacterales</taxon>
        <taxon>Paracoccaceae</taxon>
        <taxon>Haematobacter</taxon>
    </lineage>
</organism>
<name>A0ABX3ZS97_9RHOB</name>
<reference evidence="2 3" key="1">
    <citation type="submission" date="2016-11" db="EMBL/GenBank/DDBJ databases">
        <title>Comparison of Traditional DNA-DNA Hybridization with In Silico Genomic Analysis.</title>
        <authorList>
            <person name="Nicholson A.C."/>
            <person name="Sammons S."/>
            <person name="Humrighouse B.W."/>
            <person name="Graziano J."/>
            <person name="Lasker B."/>
            <person name="Whitney A.M."/>
            <person name="Mcquiston J.R."/>
        </authorList>
    </citation>
    <scope>NUCLEOTIDE SEQUENCE [LARGE SCALE GENOMIC DNA]</scope>
    <source>
        <strain evidence="2 3">H1892</strain>
    </source>
</reference>
<gene>
    <name evidence="2" type="ORF">CDV53_11860</name>
</gene>
<feature type="region of interest" description="Disordered" evidence="1">
    <location>
        <begin position="1"/>
        <end position="22"/>
    </location>
</feature>
<sequence>MLHPLSGEYTTQGGITPGMLDHDPYPSIKDGVPYLEMDGWVYGLVGDTQINSKQRPVTFSGPAHASLNGMAVEFRLVGDGGEVVTGWVPAGTISSGGWSVTRTVPATNHWCWREVRLATNPSVVTRSTGRCAVGYKHLLVGPSSLARGTQCPNPSVFGTAFTMPPRPDMGKVAYCTFWEGKSTLAGGNDNSPPRYGITGSGTPPVSTTNPNSYQNCGQMLLAQQLAVLVPGIHAIVNASEAGRGVWAGSRNLLRMQAEIDQLKSMIALSGNDFTVLLFNEAVNAGSTTETLASVLRGGAPGQLMYFDQIVQPGYRLVNATARGQQAATVNVATDQFIQSAIQFHAEGGVTGVLALTRMDLRDTPESLVGNITAHPRQDVVNGAVLQASITGMDIAAAFGAGPGIPYFGQARFGNAARTEIIVPVVAANGGAISAIRPDNISGFLVMDTAAGTTSSYIRVTLSGNQLKIVHPEGAAFAATSRVRLTPSLYHSAGGYFQNWPGNGQPGATVMNNAGDQTVFEGIVWEAYPQGLFSYGLPVMGQVNDDGLYLPVYDKAVLAYTP</sequence>
<dbReference type="EMBL" id="NIPV01000045">
    <property type="protein sequence ID" value="OWJ74994.1"/>
    <property type="molecule type" value="Genomic_DNA"/>
</dbReference>
<feature type="region of interest" description="Disordered" evidence="1">
    <location>
        <begin position="186"/>
        <end position="210"/>
    </location>
</feature>